<dbReference type="AlphaFoldDB" id="T0QYU1"/>
<accession>T0QYU1</accession>
<gene>
    <name evidence="1" type="ORF">SDRG_17194</name>
</gene>
<protein>
    <submittedName>
        <fullName evidence="1">Uncharacterized protein</fullName>
    </submittedName>
</protein>
<dbReference type="VEuPathDB" id="FungiDB:SDRG_17194"/>
<evidence type="ECO:0000313" key="2">
    <source>
        <dbReference type="Proteomes" id="UP000030762"/>
    </source>
</evidence>
<dbReference type="RefSeq" id="XP_008621654.1">
    <property type="nucleotide sequence ID" value="XM_008623432.1"/>
</dbReference>
<proteinExistence type="predicted"/>
<dbReference type="EMBL" id="JH767343">
    <property type="protein sequence ID" value="EQC24913.1"/>
    <property type="molecule type" value="Genomic_DNA"/>
</dbReference>
<reference evidence="1 2" key="1">
    <citation type="submission" date="2012-04" db="EMBL/GenBank/DDBJ databases">
        <title>The Genome Sequence of Saprolegnia declina VS20.</title>
        <authorList>
            <consortium name="The Broad Institute Genome Sequencing Platform"/>
            <person name="Russ C."/>
            <person name="Nusbaum C."/>
            <person name="Tyler B."/>
            <person name="van West P."/>
            <person name="Dieguez-Uribeondo J."/>
            <person name="de Bruijn I."/>
            <person name="Tripathy S."/>
            <person name="Jiang R."/>
            <person name="Young S.K."/>
            <person name="Zeng Q."/>
            <person name="Gargeya S."/>
            <person name="Fitzgerald M."/>
            <person name="Haas B."/>
            <person name="Abouelleil A."/>
            <person name="Alvarado L."/>
            <person name="Arachchi H.M."/>
            <person name="Berlin A."/>
            <person name="Chapman S.B."/>
            <person name="Goldberg J."/>
            <person name="Griggs A."/>
            <person name="Gujja S."/>
            <person name="Hansen M."/>
            <person name="Howarth C."/>
            <person name="Imamovic A."/>
            <person name="Larimer J."/>
            <person name="McCowen C."/>
            <person name="Montmayeur A."/>
            <person name="Murphy C."/>
            <person name="Neiman D."/>
            <person name="Pearson M."/>
            <person name="Priest M."/>
            <person name="Roberts A."/>
            <person name="Saif S."/>
            <person name="Shea T."/>
            <person name="Sisk P."/>
            <person name="Sykes S."/>
            <person name="Wortman J."/>
            <person name="Nusbaum C."/>
            <person name="Birren B."/>
        </authorList>
    </citation>
    <scope>NUCLEOTIDE SEQUENCE [LARGE SCALE GENOMIC DNA]</scope>
    <source>
        <strain evidence="1 2">VS20</strain>
    </source>
</reference>
<sequence length="284" mass="29614">MPTPTMAPTPAPTPAPTFAPAAWTDLGTGYFDVAAGGGQVAATRPRYNEPGKLPLGLVFATSETIPITFGAKFDCTLANGVGVYPHHFALGGDKLVVYTENDHTPSLLPSVAATANNSASAMTSSIPFLQDMRIDGTVSTDGTTVCMIATSDVTSTKHIYCSPLHGPSNWTDLGGSDAHALAVHGDTIYYATPASLFQSTLSDKTWTQVTTPGFQTIAFDGTRVCGTNSPGTILCTVGALSANLTWATMPNAATGSNIWIRVALDNGLLFAVDTAQHLQVFPME</sequence>
<dbReference type="GeneID" id="19957921"/>
<evidence type="ECO:0000313" key="1">
    <source>
        <dbReference type="EMBL" id="EQC24913.1"/>
    </source>
</evidence>
<organism evidence="1 2">
    <name type="scientific">Saprolegnia diclina (strain VS20)</name>
    <dbReference type="NCBI Taxonomy" id="1156394"/>
    <lineage>
        <taxon>Eukaryota</taxon>
        <taxon>Sar</taxon>
        <taxon>Stramenopiles</taxon>
        <taxon>Oomycota</taxon>
        <taxon>Saprolegniomycetes</taxon>
        <taxon>Saprolegniales</taxon>
        <taxon>Saprolegniaceae</taxon>
        <taxon>Saprolegnia</taxon>
    </lineage>
</organism>
<dbReference type="Proteomes" id="UP000030762">
    <property type="component" value="Unassembled WGS sequence"/>
</dbReference>
<dbReference type="InParanoid" id="T0QYU1"/>
<keyword evidence="2" id="KW-1185">Reference proteome</keyword>
<name>T0QYU1_SAPDV</name>